<feature type="region of interest" description="Disordered" evidence="8">
    <location>
        <begin position="329"/>
        <end position="356"/>
    </location>
</feature>
<dbReference type="InterPro" id="IPR044570">
    <property type="entry name" value="Set1-like"/>
</dbReference>
<dbReference type="PANTHER" id="PTHR45814">
    <property type="entry name" value="HISTONE-LYSINE N-METHYLTRANSFERASE SETD1"/>
    <property type="match status" value="1"/>
</dbReference>
<evidence type="ECO:0000256" key="2">
    <source>
        <dbReference type="ARBA" id="ARBA00022603"/>
    </source>
</evidence>
<feature type="compositionally biased region" description="Low complexity" evidence="8">
    <location>
        <begin position="338"/>
        <end position="352"/>
    </location>
</feature>
<feature type="compositionally biased region" description="Pro residues" evidence="8">
    <location>
        <begin position="430"/>
        <end position="442"/>
    </location>
</feature>
<dbReference type="PANTHER" id="PTHR45814:SF2">
    <property type="entry name" value="HISTONE-LYSINE N-METHYLTRANSFERASE SETD1"/>
    <property type="match status" value="1"/>
</dbReference>
<keyword evidence="4" id="KW-0949">S-adenosyl-L-methionine</keyword>
<keyword evidence="7" id="KW-0175">Coiled coil</keyword>
<feature type="compositionally biased region" description="Basic residues" evidence="8">
    <location>
        <begin position="39"/>
        <end position="55"/>
    </location>
</feature>
<keyword evidence="3 9" id="KW-0808">Transferase</keyword>
<proteinExistence type="predicted"/>
<feature type="region of interest" description="Disordered" evidence="8">
    <location>
        <begin position="150"/>
        <end position="170"/>
    </location>
</feature>
<protein>
    <submittedName>
        <fullName evidence="9">Histone-lysine N-methyltransferase SETD1</fullName>
    </submittedName>
</protein>
<feature type="compositionally biased region" description="Acidic residues" evidence="8">
    <location>
        <begin position="464"/>
        <end position="475"/>
    </location>
</feature>
<dbReference type="GO" id="GO:0042800">
    <property type="term" value="F:histone H3K4 methyltransferase activity"/>
    <property type="evidence" value="ECO:0007669"/>
    <property type="project" value="InterPro"/>
</dbReference>
<feature type="compositionally biased region" description="Basic and acidic residues" evidence="8">
    <location>
        <begin position="605"/>
        <end position="622"/>
    </location>
</feature>
<comment type="subcellular location">
    <subcellularLocation>
        <location evidence="1">Nucleus</location>
    </subcellularLocation>
</comment>
<keyword evidence="6" id="KW-0539">Nucleus</keyword>
<feature type="compositionally biased region" description="Low complexity" evidence="8">
    <location>
        <begin position="443"/>
        <end position="463"/>
    </location>
</feature>
<dbReference type="GO" id="GO:0048188">
    <property type="term" value="C:Set1C/COMPASS complex"/>
    <property type="evidence" value="ECO:0007669"/>
    <property type="project" value="TreeGrafter"/>
</dbReference>
<evidence type="ECO:0000256" key="3">
    <source>
        <dbReference type="ARBA" id="ARBA00022679"/>
    </source>
</evidence>
<reference evidence="9" key="1">
    <citation type="submission" date="2021-05" db="EMBL/GenBank/DDBJ databases">
        <authorList>
            <person name="Alioto T."/>
            <person name="Alioto T."/>
            <person name="Gomez Garrido J."/>
        </authorList>
    </citation>
    <scope>NUCLEOTIDE SEQUENCE</scope>
</reference>
<dbReference type="EMBL" id="HBUF01385529">
    <property type="protein sequence ID" value="CAG6732039.1"/>
    <property type="molecule type" value="Transcribed_RNA"/>
</dbReference>
<feature type="coiled-coil region" evidence="7">
    <location>
        <begin position="88"/>
        <end position="115"/>
    </location>
</feature>
<dbReference type="GO" id="GO:0032259">
    <property type="term" value="P:methylation"/>
    <property type="evidence" value="ECO:0007669"/>
    <property type="project" value="UniProtKB-KW"/>
</dbReference>
<evidence type="ECO:0000313" key="9">
    <source>
        <dbReference type="EMBL" id="CAG6732037.1"/>
    </source>
</evidence>
<organism evidence="9">
    <name type="scientific">Cacopsylla melanoneura</name>
    <dbReference type="NCBI Taxonomy" id="428564"/>
    <lineage>
        <taxon>Eukaryota</taxon>
        <taxon>Metazoa</taxon>
        <taxon>Ecdysozoa</taxon>
        <taxon>Arthropoda</taxon>
        <taxon>Hexapoda</taxon>
        <taxon>Insecta</taxon>
        <taxon>Pterygota</taxon>
        <taxon>Neoptera</taxon>
        <taxon>Paraneoptera</taxon>
        <taxon>Hemiptera</taxon>
        <taxon>Sternorrhyncha</taxon>
        <taxon>Psylloidea</taxon>
        <taxon>Psyllidae</taxon>
        <taxon>Psyllinae</taxon>
        <taxon>Cacopsylla</taxon>
    </lineage>
</organism>
<accession>A0A8D8YP81</accession>
<feature type="compositionally biased region" description="Basic and acidic residues" evidence="8">
    <location>
        <begin position="657"/>
        <end position="666"/>
    </location>
</feature>
<dbReference type="EMBL" id="HBUF01385530">
    <property type="protein sequence ID" value="CAG6732041.1"/>
    <property type="molecule type" value="Transcribed_RNA"/>
</dbReference>
<name>A0A8D8YP81_9HEMI</name>
<dbReference type="EMBL" id="HBUF01385528">
    <property type="protein sequence ID" value="CAG6732037.1"/>
    <property type="molecule type" value="Transcribed_RNA"/>
</dbReference>
<feature type="compositionally biased region" description="Polar residues" evidence="8">
    <location>
        <begin position="486"/>
        <end position="502"/>
    </location>
</feature>
<feature type="region of interest" description="Disordered" evidence="8">
    <location>
        <begin position="28"/>
        <end position="79"/>
    </location>
</feature>
<evidence type="ECO:0000256" key="4">
    <source>
        <dbReference type="ARBA" id="ARBA00022691"/>
    </source>
</evidence>
<dbReference type="AlphaFoldDB" id="A0A8D8YP81"/>
<evidence type="ECO:0000256" key="7">
    <source>
        <dbReference type="SAM" id="Coils"/>
    </source>
</evidence>
<evidence type="ECO:0000256" key="8">
    <source>
        <dbReference type="SAM" id="MobiDB-lite"/>
    </source>
</evidence>
<feature type="region of interest" description="Disordered" evidence="8">
    <location>
        <begin position="385"/>
        <end position="666"/>
    </location>
</feature>
<keyword evidence="2 9" id="KW-0489">Methyltransferase</keyword>
<keyword evidence="5" id="KW-0156">Chromatin regulator</keyword>
<evidence type="ECO:0000256" key="6">
    <source>
        <dbReference type="ARBA" id="ARBA00023242"/>
    </source>
</evidence>
<evidence type="ECO:0000256" key="1">
    <source>
        <dbReference type="ARBA" id="ARBA00004123"/>
    </source>
</evidence>
<feature type="compositionally biased region" description="Basic and acidic residues" evidence="8">
    <location>
        <begin position="550"/>
        <end position="575"/>
    </location>
</feature>
<evidence type="ECO:0000256" key="5">
    <source>
        <dbReference type="ARBA" id="ARBA00022853"/>
    </source>
</evidence>
<sequence length="666" mass="72427">MDKVWTRAVGARIEMLLRGRLNVGGIPISSESEDETHHHGNHSNHNKQHHRRRTVSKPEEEGEEDAGVAADGPLSTPPSPFLSEEIYLNCFKRAIEMALEAKEREEQEARGFLENVEGFNDPLHSEISSSEDETLSRSVTQEIRKALNYSDLHAGEDDDRMSLSSLSSGDEKIQEVLQTGPPGGLPPHSGLVGGLVPHYPLGHHPPPHLAHLYAPAPPGALYPHAAGFWSPHPQHAAFVFHTAGTGVQVPPMGLALHPGGSHMTPTLASVVIPVPHEPSHSPQVQITNTLVDRLSKELKQILKRDINKKMVESIAYSALETWWDTELKKQSSAETIDETSTGVSTVGSTSETLPLPSADNYASLGSGGFGLLGFRASLPKMPSFRMKRKAPAPLSPKSKRVRKSTEDASSSSSEEEGLIKGSDDELDTGPTPPSPTRAPPSPAQSTSSKYSSSSSSSSSSSEQSESESEDEGVESESDRVLEDSDTATVRNSKALTPVSSDDNLPISVALSKRRRQSQDSSAPARTPTGADKKKRPVLSVYTPSEDSDSDVERPSKKDSEKKESKKSSPDVVEKRTGKKSTPTTPPQRKNKFIYSSSSSEDETEETPREESVARLSPDKKQTAADMDVSVVLDKVDLKQKEPEEEGEETVKEKKKKKEEEEKKPQL</sequence>